<dbReference type="OMA" id="EMVLYND"/>
<comment type="caution">
    <text evidence="1">The sequence shown here is derived from an EMBL/GenBank/DDBJ whole genome shotgun (WGS) entry which is preliminary data.</text>
</comment>
<sequence length="189" mass="22061">MAANQNSNIETSVEKEDDMIHDVEQISCVFPYDNNDDDNTNFDVGDDKNDIPKHNNDKAIIIAPINEILSPPTTSTRKPKIPKGLSKEWIKNWEVKETSRRDGIKVDKTYYHKKEKFTLRSLKAVEEYEISGTLPQHKRKAEEMEIIIVDKKIKESFAKKQKEEDESMPICVEEFLADAHYNLLHWFEH</sequence>
<dbReference type="EMBL" id="PSQE01000003">
    <property type="protein sequence ID" value="RHN66883.1"/>
    <property type="molecule type" value="Genomic_DNA"/>
</dbReference>
<evidence type="ECO:0000313" key="1">
    <source>
        <dbReference type="EMBL" id="RHN66883.1"/>
    </source>
</evidence>
<evidence type="ECO:0008006" key="2">
    <source>
        <dbReference type="Google" id="ProtNLM"/>
    </source>
</evidence>
<dbReference type="AlphaFoldDB" id="A0A396IQW1"/>
<protein>
    <recommendedName>
        <fullName evidence="2">MBD domain-containing protein</fullName>
    </recommendedName>
</protein>
<accession>A0A396IQW1</accession>
<proteinExistence type="predicted"/>
<reference evidence="1" key="1">
    <citation type="journal article" date="2018" name="Nat. Plants">
        <title>Whole-genome landscape of Medicago truncatula symbiotic genes.</title>
        <authorList>
            <person name="Pecrix Y."/>
            <person name="Gamas P."/>
            <person name="Carrere S."/>
        </authorList>
    </citation>
    <scope>NUCLEOTIDE SEQUENCE</scope>
    <source>
        <tissue evidence="1">Leaves</tissue>
    </source>
</reference>
<dbReference type="Proteomes" id="UP000265566">
    <property type="component" value="Chromosome 3"/>
</dbReference>
<gene>
    <name evidence="1" type="ORF">MtrunA17_Chr3g0096611</name>
</gene>
<dbReference type="Gramene" id="rna14997">
    <property type="protein sequence ID" value="RHN66883.1"/>
    <property type="gene ID" value="gene14997"/>
</dbReference>
<name>A0A396IQW1_MEDTR</name>
<organism evidence="1">
    <name type="scientific">Medicago truncatula</name>
    <name type="common">Barrel medic</name>
    <name type="synonym">Medicago tribuloides</name>
    <dbReference type="NCBI Taxonomy" id="3880"/>
    <lineage>
        <taxon>Eukaryota</taxon>
        <taxon>Viridiplantae</taxon>
        <taxon>Streptophyta</taxon>
        <taxon>Embryophyta</taxon>
        <taxon>Tracheophyta</taxon>
        <taxon>Spermatophyta</taxon>
        <taxon>Magnoliopsida</taxon>
        <taxon>eudicotyledons</taxon>
        <taxon>Gunneridae</taxon>
        <taxon>Pentapetalae</taxon>
        <taxon>rosids</taxon>
        <taxon>fabids</taxon>
        <taxon>Fabales</taxon>
        <taxon>Fabaceae</taxon>
        <taxon>Papilionoideae</taxon>
        <taxon>50 kb inversion clade</taxon>
        <taxon>NPAAA clade</taxon>
        <taxon>Hologalegina</taxon>
        <taxon>IRL clade</taxon>
        <taxon>Trifolieae</taxon>
        <taxon>Medicago</taxon>
    </lineage>
</organism>